<dbReference type="AlphaFoldDB" id="A0A0F9K4J1"/>
<dbReference type="InterPro" id="IPR036477">
    <property type="entry name" value="Formyl_transf_N_sf"/>
</dbReference>
<dbReference type="Pfam" id="PF00551">
    <property type="entry name" value="Formyl_trans_N"/>
    <property type="match status" value="1"/>
</dbReference>
<dbReference type="PANTHER" id="PTHR11138:SF5">
    <property type="entry name" value="METHIONYL-TRNA FORMYLTRANSFERASE, MITOCHONDRIAL"/>
    <property type="match status" value="1"/>
</dbReference>
<dbReference type="InterPro" id="IPR002376">
    <property type="entry name" value="Formyl_transf_N"/>
</dbReference>
<evidence type="ECO:0000313" key="2">
    <source>
        <dbReference type="EMBL" id="KKM06178.1"/>
    </source>
</evidence>
<dbReference type="PROSITE" id="PS00373">
    <property type="entry name" value="GART"/>
    <property type="match status" value="1"/>
</dbReference>
<dbReference type="GO" id="GO:0004479">
    <property type="term" value="F:methionyl-tRNA formyltransferase activity"/>
    <property type="evidence" value="ECO:0007669"/>
    <property type="project" value="TreeGrafter"/>
</dbReference>
<comment type="caution">
    <text evidence="2">The sequence shown here is derived from an EMBL/GenBank/DDBJ whole genome shotgun (WGS) entry which is preliminary data.</text>
</comment>
<proteinExistence type="predicted"/>
<dbReference type="PANTHER" id="PTHR11138">
    <property type="entry name" value="METHIONYL-TRNA FORMYLTRANSFERASE"/>
    <property type="match status" value="1"/>
</dbReference>
<sequence>TIENINVNSKEFLNKAKKVDYIISIASNQIFKEDLLNAPKEICLNIHASLLPRNRGYNPSFWVLYKNENYTGVTLHKMEITLDTGPILLQKTIKINPKETWYSLQERVICKAGEILNEILPHLINKSFKMEDQEGLGSLFKKPHIIHGKIFRKRNKRFI</sequence>
<accession>A0A0F9K4J1</accession>
<dbReference type="SUPFAM" id="SSF53328">
    <property type="entry name" value="Formyltransferase"/>
    <property type="match status" value="1"/>
</dbReference>
<dbReference type="Gene3D" id="3.40.50.170">
    <property type="entry name" value="Formyl transferase, N-terminal domain"/>
    <property type="match status" value="1"/>
</dbReference>
<feature type="non-terminal residue" evidence="2">
    <location>
        <position position="1"/>
    </location>
</feature>
<protein>
    <recommendedName>
        <fullName evidence="1">Formyl transferase N-terminal domain-containing protein</fullName>
    </recommendedName>
</protein>
<reference evidence="2" key="1">
    <citation type="journal article" date="2015" name="Nature">
        <title>Complex archaea that bridge the gap between prokaryotes and eukaryotes.</title>
        <authorList>
            <person name="Spang A."/>
            <person name="Saw J.H."/>
            <person name="Jorgensen S.L."/>
            <person name="Zaremba-Niedzwiedzka K."/>
            <person name="Martijn J."/>
            <person name="Lind A.E."/>
            <person name="van Eijk R."/>
            <person name="Schleper C."/>
            <person name="Guy L."/>
            <person name="Ettema T.J."/>
        </authorList>
    </citation>
    <scope>NUCLEOTIDE SEQUENCE</scope>
</reference>
<evidence type="ECO:0000259" key="1">
    <source>
        <dbReference type="Pfam" id="PF00551"/>
    </source>
</evidence>
<name>A0A0F9K4J1_9ZZZZ</name>
<dbReference type="InterPro" id="IPR001555">
    <property type="entry name" value="GART_AS"/>
</dbReference>
<dbReference type="GO" id="GO:0005829">
    <property type="term" value="C:cytosol"/>
    <property type="evidence" value="ECO:0007669"/>
    <property type="project" value="TreeGrafter"/>
</dbReference>
<gene>
    <name evidence="2" type="ORF">LCGC14_1746600</name>
</gene>
<feature type="domain" description="Formyl transferase N-terminal" evidence="1">
    <location>
        <begin position="15"/>
        <end position="118"/>
    </location>
</feature>
<organism evidence="2">
    <name type="scientific">marine sediment metagenome</name>
    <dbReference type="NCBI Taxonomy" id="412755"/>
    <lineage>
        <taxon>unclassified sequences</taxon>
        <taxon>metagenomes</taxon>
        <taxon>ecological metagenomes</taxon>
    </lineage>
</organism>
<dbReference type="EMBL" id="LAZR01016056">
    <property type="protein sequence ID" value="KKM06178.1"/>
    <property type="molecule type" value="Genomic_DNA"/>
</dbReference>